<dbReference type="Pfam" id="PF02576">
    <property type="entry name" value="RimP_N"/>
    <property type="match status" value="1"/>
</dbReference>
<keyword evidence="1 3" id="KW-0963">Cytoplasm</keyword>
<dbReference type="EMBL" id="JASJOS010000011">
    <property type="protein sequence ID" value="MDJ1483401.1"/>
    <property type="molecule type" value="Genomic_DNA"/>
</dbReference>
<comment type="similarity">
    <text evidence="3">Belongs to the RimP family.</text>
</comment>
<evidence type="ECO:0000256" key="1">
    <source>
        <dbReference type="ARBA" id="ARBA00022490"/>
    </source>
</evidence>
<comment type="subcellular location">
    <subcellularLocation>
        <location evidence="3">Cytoplasm</location>
    </subcellularLocation>
</comment>
<evidence type="ECO:0000313" key="9">
    <source>
        <dbReference type="Proteomes" id="UP001241110"/>
    </source>
</evidence>
<keyword evidence="8" id="KW-1185">Reference proteome</keyword>
<dbReference type="Pfam" id="PF17384">
    <property type="entry name" value="DUF150_C"/>
    <property type="match status" value="1"/>
</dbReference>
<comment type="function">
    <text evidence="3">Required for maturation of 30S ribosomal subunits.</text>
</comment>
<dbReference type="HAMAP" id="MF_01077">
    <property type="entry name" value="RimP"/>
    <property type="match status" value="1"/>
</dbReference>
<dbReference type="InterPro" id="IPR028998">
    <property type="entry name" value="RimP_C"/>
</dbReference>
<feature type="domain" description="Ribosome maturation factor RimP N-terminal" evidence="4">
    <location>
        <begin position="11"/>
        <end position="82"/>
    </location>
</feature>
<dbReference type="AlphaFoldDB" id="A0AAE3QUA3"/>
<reference evidence="6 8" key="1">
    <citation type="submission" date="2023-05" db="EMBL/GenBank/DDBJ databases">
        <authorList>
            <person name="Zhang X."/>
        </authorList>
    </citation>
    <scope>NUCLEOTIDE SEQUENCE</scope>
    <source>
        <strain evidence="7 8">DM2B3-1</strain>
        <strain evidence="6">YF14B1</strain>
    </source>
</reference>
<dbReference type="Proteomes" id="UP001228581">
    <property type="component" value="Unassembled WGS sequence"/>
</dbReference>
<dbReference type="InterPro" id="IPR035956">
    <property type="entry name" value="RimP_N_sf"/>
</dbReference>
<dbReference type="InterPro" id="IPR028989">
    <property type="entry name" value="RimP_N"/>
</dbReference>
<evidence type="ECO:0000259" key="5">
    <source>
        <dbReference type="Pfam" id="PF17384"/>
    </source>
</evidence>
<comment type="caution">
    <text evidence="6">The sequence shown here is derived from an EMBL/GenBank/DDBJ whole genome shotgun (WGS) entry which is preliminary data.</text>
</comment>
<dbReference type="Gene3D" id="3.30.300.70">
    <property type="entry name" value="RimP-like superfamily, N-terminal"/>
    <property type="match status" value="1"/>
</dbReference>
<dbReference type="Proteomes" id="UP001241110">
    <property type="component" value="Unassembled WGS sequence"/>
</dbReference>
<keyword evidence="2 3" id="KW-0690">Ribosome biogenesis</keyword>
<dbReference type="SUPFAM" id="SSF75420">
    <property type="entry name" value="YhbC-like, N-terminal domain"/>
    <property type="match status" value="1"/>
</dbReference>
<dbReference type="RefSeq" id="WP_313983187.1">
    <property type="nucleotide sequence ID" value="NZ_JASJOR010000020.1"/>
</dbReference>
<dbReference type="GO" id="GO:0000028">
    <property type="term" value="P:ribosomal small subunit assembly"/>
    <property type="evidence" value="ECO:0007669"/>
    <property type="project" value="TreeGrafter"/>
</dbReference>
<sequence>MKDQEHIRQLVETQLSESPYFVVDVYVSGSRTTPKVTITLDGDNGIGIDTCADISRDVDKKIEEEGLFPKGYVLEVSSPGIDQPLKLVRQYPKHIGRQVRIHLKDGVTREGKLEAVDNENITFQEEIVNKANKKKKELVTATVAILDIDKAFVLVSFK</sequence>
<dbReference type="InterPro" id="IPR003728">
    <property type="entry name" value="Ribosome_maturation_RimP"/>
</dbReference>
<dbReference type="GO" id="GO:0006412">
    <property type="term" value="P:translation"/>
    <property type="evidence" value="ECO:0007669"/>
    <property type="project" value="TreeGrafter"/>
</dbReference>
<dbReference type="EMBL" id="JASJOT010000017">
    <property type="protein sequence ID" value="MDJ1495726.1"/>
    <property type="molecule type" value="Genomic_DNA"/>
</dbReference>
<evidence type="ECO:0000259" key="4">
    <source>
        <dbReference type="Pfam" id="PF02576"/>
    </source>
</evidence>
<evidence type="ECO:0000256" key="3">
    <source>
        <dbReference type="HAMAP-Rule" id="MF_01077"/>
    </source>
</evidence>
<organism evidence="6 9">
    <name type="scientific">Xanthocytophaga flava</name>
    <dbReference type="NCBI Taxonomy" id="3048013"/>
    <lineage>
        <taxon>Bacteria</taxon>
        <taxon>Pseudomonadati</taxon>
        <taxon>Bacteroidota</taxon>
        <taxon>Cytophagia</taxon>
        <taxon>Cytophagales</taxon>
        <taxon>Rhodocytophagaceae</taxon>
        <taxon>Xanthocytophaga</taxon>
    </lineage>
</organism>
<proteinExistence type="inferred from homology"/>
<evidence type="ECO:0000313" key="8">
    <source>
        <dbReference type="Proteomes" id="UP001228581"/>
    </source>
</evidence>
<evidence type="ECO:0000256" key="2">
    <source>
        <dbReference type="ARBA" id="ARBA00022517"/>
    </source>
</evidence>
<evidence type="ECO:0000313" key="7">
    <source>
        <dbReference type="EMBL" id="MDJ1495726.1"/>
    </source>
</evidence>
<accession>A0AAE3QUA3</accession>
<protein>
    <recommendedName>
        <fullName evidence="3">Ribosome maturation factor RimP</fullName>
    </recommendedName>
</protein>
<evidence type="ECO:0000313" key="6">
    <source>
        <dbReference type="EMBL" id="MDJ1483401.1"/>
    </source>
</evidence>
<dbReference type="GO" id="GO:0005829">
    <property type="term" value="C:cytosol"/>
    <property type="evidence" value="ECO:0007669"/>
    <property type="project" value="TreeGrafter"/>
</dbReference>
<dbReference type="PANTHER" id="PTHR33867">
    <property type="entry name" value="RIBOSOME MATURATION FACTOR RIMP"/>
    <property type="match status" value="1"/>
</dbReference>
<name>A0AAE3QUA3_9BACT</name>
<feature type="domain" description="Ribosome maturation factor RimP C-terminal" evidence="5">
    <location>
        <begin position="85"/>
        <end position="157"/>
    </location>
</feature>
<dbReference type="PANTHER" id="PTHR33867:SF1">
    <property type="entry name" value="RIBOSOME MATURATION FACTOR RIMP"/>
    <property type="match status" value="1"/>
</dbReference>
<gene>
    <name evidence="3" type="primary">rimP</name>
    <name evidence="6" type="ORF">QNI16_23075</name>
    <name evidence="7" type="ORF">QNI19_22510</name>
</gene>